<organism evidence="6 7">
    <name type="scientific">Claviceps pazoutovae</name>
    <dbReference type="NCBI Taxonomy" id="1649127"/>
    <lineage>
        <taxon>Eukaryota</taxon>
        <taxon>Fungi</taxon>
        <taxon>Dikarya</taxon>
        <taxon>Ascomycota</taxon>
        <taxon>Pezizomycotina</taxon>
        <taxon>Sordariomycetes</taxon>
        <taxon>Hypocreomycetidae</taxon>
        <taxon>Hypocreales</taxon>
        <taxon>Clavicipitaceae</taxon>
        <taxon>Claviceps</taxon>
    </lineage>
</organism>
<dbReference type="PRINTS" id="PR00368">
    <property type="entry name" value="FADPNR"/>
</dbReference>
<evidence type="ECO:0000313" key="6">
    <source>
        <dbReference type="EMBL" id="KAG5943820.1"/>
    </source>
</evidence>
<dbReference type="GO" id="GO:0005737">
    <property type="term" value="C:cytoplasm"/>
    <property type="evidence" value="ECO:0007669"/>
    <property type="project" value="TreeGrafter"/>
</dbReference>
<dbReference type="Proteomes" id="UP000706124">
    <property type="component" value="Unassembled WGS sequence"/>
</dbReference>
<reference evidence="6 7" key="1">
    <citation type="journal article" date="2020" name="bioRxiv">
        <title>Whole genome comparisons of ergot fungi reveals the divergence and evolution of species within the genus Claviceps are the result of varying mechanisms driving genome evolution and host range expansion.</title>
        <authorList>
            <person name="Wyka S.A."/>
            <person name="Mondo S.J."/>
            <person name="Liu M."/>
            <person name="Dettman J."/>
            <person name="Nalam V."/>
            <person name="Broders K.D."/>
        </authorList>
    </citation>
    <scope>NUCLEOTIDE SEQUENCE [LARGE SCALE GENOMIC DNA]</scope>
    <source>
        <strain evidence="6 7">CCC 1485</strain>
    </source>
</reference>
<sequence>MASAVIEFASNTLTSLFHVLTLSAFRPLAPPPSSGTNTDANTRIKNTMVNIVIVGGSFSAMGTAHRILQKAAKTPGIADVKVTLVSRDSHFYWNLAATRATVQGKISDEQIFQSIPEGFAKYGSDKFQFLLGSATGVDVQGKNLTVAARTTGGGTEEIIVAYNVLILATGTHTKADSPFKSRGTTEDTKEALHQMQARVKDAKTIVVAGAGPTGVELAGEIADGYGSSKKVILLTGSASVLNGFTSRMITNATKYLGILGVEIRTSSIVETTNALPDGKTELVFATGQKLTTDVYIPTYGVVPNSSYLPADMLDERGFINVNDSLVVKGTNDVYAIGEVSNCEPMNFMSLEAQSKHMANNAILIASGKPTLPYKKNSVKMIGVCVSKNYATGHFNSIPLPSFLLIRLRKVYFMDWLPGRVDGSGY</sequence>
<feature type="domain" description="FAD/NAD(P)-binding" evidence="5">
    <location>
        <begin position="50"/>
        <end position="346"/>
    </location>
</feature>
<evidence type="ECO:0000259" key="5">
    <source>
        <dbReference type="Pfam" id="PF07992"/>
    </source>
</evidence>
<keyword evidence="4" id="KW-0560">Oxidoreductase</keyword>
<gene>
    <name evidence="6" type="ORF">E4U60_006441</name>
</gene>
<dbReference type="AlphaFoldDB" id="A0A9P7SIJ2"/>
<dbReference type="InterPro" id="IPR036188">
    <property type="entry name" value="FAD/NAD-bd_sf"/>
</dbReference>
<evidence type="ECO:0000256" key="3">
    <source>
        <dbReference type="ARBA" id="ARBA00022827"/>
    </source>
</evidence>
<evidence type="ECO:0000256" key="1">
    <source>
        <dbReference type="ARBA" id="ARBA00006442"/>
    </source>
</evidence>
<evidence type="ECO:0000313" key="7">
    <source>
        <dbReference type="Proteomes" id="UP000706124"/>
    </source>
</evidence>
<dbReference type="Gene3D" id="3.50.50.100">
    <property type="match status" value="1"/>
</dbReference>
<dbReference type="SUPFAM" id="SSF51905">
    <property type="entry name" value="FAD/NAD(P)-binding domain"/>
    <property type="match status" value="2"/>
</dbReference>
<name>A0A9P7SIJ2_9HYPO</name>
<dbReference type="PANTHER" id="PTHR43735">
    <property type="entry name" value="APOPTOSIS-INDUCING FACTOR 1"/>
    <property type="match status" value="1"/>
</dbReference>
<protein>
    <recommendedName>
        <fullName evidence="5">FAD/NAD(P)-binding domain-containing protein</fullName>
    </recommendedName>
</protein>
<dbReference type="PANTHER" id="PTHR43735:SF3">
    <property type="entry name" value="FERROPTOSIS SUPPRESSOR PROTEIN 1"/>
    <property type="match status" value="1"/>
</dbReference>
<dbReference type="PRINTS" id="PR00411">
    <property type="entry name" value="PNDRDTASEI"/>
</dbReference>
<proteinExistence type="inferred from homology"/>
<dbReference type="GO" id="GO:0004174">
    <property type="term" value="F:electron-transferring-flavoprotein dehydrogenase activity"/>
    <property type="evidence" value="ECO:0007669"/>
    <property type="project" value="TreeGrafter"/>
</dbReference>
<keyword evidence="3" id="KW-0274">FAD</keyword>
<keyword evidence="7" id="KW-1185">Reference proteome</keyword>
<keyword evidence="2" id="KW-0285">Flavoprotein</keyword>
<dbReference type="Pfam" id="PF07992">
    <property type="entry name" value="Pyr_redox_2"/>
    <property type="match status" value="1"/>
</dbReference>
<dbReference type="OrthoDB" id="202203at2759"/>
<dbReference type="EMBL" id="SRPO01000062">
    <property type="protein sequence ID" value="KAG5943820.1"/>
    <property type="molecule type" value="Genomic_DNA"/>
</dbReference>
<accession>A0A9P7SIJ2</accession>
<evidence type="ECO:0000256" key="4">
    <source>
        <dbReference type="ARBA" id="ARBA00023002"/>
    </source>
</evidence>
<dbReference type="InterPro" id="IPR023753">
    <property type="entry name" value="FAD/NAD-binding_dom"/>
</dbReference>
<comment type="caution">
    <text evidence="6">The sequence shown here is derived from an EMBL/GenBank/DDBJ whole genome shotgun (WGS) entry which is preliminary data.</text>
</comment>
<dbReference type="GO" id="GO:0050660">
    <property type="term" value="F:flavin adenine dinucleotide binding"/>
    <property type="evidence" value="ECO:0007669"/>
    <property type="project" value="TreeGrafter"/>
</dbReference>
<comment type="similarity">
    <text evidence="1">Belongs to the FAD-dependent oxidoreductase family.</text>
</comment>
<evidence type="ECO:0000256" key="2">
    <source>
        <dbReference type="ARBA" id="ARBA00022630"/>
    </source>
</evidence>